<comment type="caution">
    <text evidence="1">The sequence shown here is derived from an EMBL/GenBank/DDBJ whole genome shotgun (WGS) entry which is preliminary data.</text>
</comment>
<dbReference type="Proteomes" id="UP000789920">
    <property type="component" value="Unassembled WGS sequence"/>
</dbReference>
<evidence type="ECO:0000313" key="1">
    <source>
        <dbReference type="EMBL" id="CAG8637394.1"/>
    </source>
</evidence>
<gene>
    <name evidence="1" type="ORF">RPERSI_LOCUS7339</name>
</gene>
<evidence type="ECO:0000313" key="2">
    <source>
        <dbReference type="Proteomes" id="UP000789920"/>
    </source>
</evidence>
<reference evidence="1" key="1">
    <citation type="submission" date="2021-06" db="EMBL/GenBank/DDBJ databases">
        <authorList>
            <person name="Kallberg Y."/>
            <person name="Tangrot J."/>
            <person name="Rosling A."/>
        </authorList>
    </citation>
    <scope>NUCLEOTIDE SEQUENCE</scope>
    <source>
        <strain evidence="1">MA461A</strain>
    </source>
</reference>
<sequence length="45" mass="4903">MTSTKTDPIDDIDINVKNLDTNYHQPISSVETSVISTLSPINTSP</sequence>
<proteinExistence type="predicted"/>
<organism evidence="1 2">
    <name type="scientific">Racocetra persica</name>
    <dbReference type="NCBI Taxonomy" id="160502"/>
    <lineage>
        <taxon>Eukaryota</taxon>
        <taxon>Fungi</taxon>
        <taxon>Fungi incertae sedis</taxon>
        <taxon>Mucoromycota</taxon>
        <taxon>Glomeromycotina</taxon>
        <taxon>Glomeromycetes</taxon>
        <taxon>Diversisporales</taxon>
        <taxon>Gigasporaceae</taxon>
        <taxon>Racocetra</taxon>
    </lineage>
</organism>
<name>A0ACA9NB87_9GLOM</name>
<dbReference type="EMBL" id="CAJVQC010012355">
    <property type="protein sequence ID" value="CAG8637394.1"/>
    <property type="molecule type" value="Genomic_DNA"/>
</dbReference>
<feature type="non-terminal residue" evidence="1">
    <location>
        <position position="45"/>
    </location>
</feature>
<protein>
    <submittedName>
        <fullName evidence="1">31701_t:CDS:1</fullName>
    </submittedName>
</protein>
<keyword evidence="2" id="KW-1185">Reference proteome</keyword>
<accession>A0ACA9NB87</accession>